<evidence type="ECO:0000259" key="9">
    <source>
        <dbReference type="Pfam" id="PF00534"/>
    </source>
</evidence>
<dbReference type="InterPro" id="IPR013534">
    <property type="entry name" value="Starch_synth_cat_dom"/>
</dbReference>
<dbReference type="KEGG" id="bpg:Bathy05g03190"/>
<protein>
    <recommendedName>
        <fullName evidence="8">Starch synthase, chloroplastic/amyloplastic</fullName>
        <ecNumber evidence="8">2.4.1.-</ecNumber>
    </recommendedName>
</protein>
<organism evidence="11 12">
    <name type="scientific">Bathycoccus prasinos</name>
    <dbReference type="NCBI Taxonomy" id="41875"/>
    <lineage>
        <taxon>Eukaryota</taxon>
        <taxon>Viridiplantae</taxon>
        <taxon>Chlorophyta</taxon>
        <taxon>Mamiellophyceae</taxon>
        <taxon>Mamiellales</taxon>
        <taxon>Bathycoccaceae</taxon>
        <taxon>Bathycoccus</taxon>
    </lineage>
</organism>
<comment type="pathway">
    <text evidence="1 8">Glycan biosynthesis; starch biosynthesis.</text>
</comment>
<evidence type="ECO:0000256" key="1">
    <source>
        <dbReference type="ARBA" id="ARBA00004727"/>
    </source>
</evidence>
<keyword evidence="5 8" id="KW-0328">Glycosyltransferase</keyword>
<keyword evidence="6" id="KW-0808">Transferase</keyword>
<dbReference type="OrthoDB" id="512920at2759"/>
<feature type="domain" description="Glycosyl transferase family 1" evidence="9">
    <location>
        <begin position="374"/>
        <end position="512"/>
    </location>
</feature>
<feature type="domain" description="Starch synthase catalytic" evidence="10">
    <location>
        <begin position="57"/>
        <end position="323"/>
    </location>
</feature>
<dbReference type="RefSeq" id="XP_007513087.1">
    <property type="nucleotide sequence ID" value="XM_007513025.1"/>
</dbReference>
<dbReference type="eggNOG" id="ENOG502QQX3">
    <property type="taxonomic scope" value="Eukaryota"/>
</dbReference>
<gene>
    <name evidence="11" type="ORF">Bathy05g03190</name>
</gene>
<dbReference type="Pfam" id="PF00534">
    <property type="entry name" value="Glycos_transf_1"/>
    <property type="match status" value="1"/>
</dbReference>
<dbReference type="HAMAP" id="MF_00484">
    <property type="entry name" value="Glycogen_synth"/>
    <property type="match status" value="1"/>
</dbReference>
<dbReference type="CDD" id="cd03791">
    <property type="entry name" value="GT5_Glycogen_synthase_DULL1-like"/>
    <property type="match status" value="1"/>
</dbReference>
<evidence type="ECO:0000256" key="2">
    <source>
        <dbReference type="ARBA" id="ARBA00010281"/>
    </source>
</evidence>
<evidence type="ECO:0000256" key="8">
    <source>
        <dbReference type="RuleBase" id="RU361232"/>
    </source>
</evidence>
<dbReference type="Proteomes" id="UP000198341">
    <property type="component" value="Chromosome 5"/>
</dbReference>
<dbReference type="GO" id="GO:0019252">
    <property type="term" value="P:starch biosynthetic process"/>
    <property type="evidence" value="ECO:0007669"/>
    <property type="project" value="UniProtKB-UniRule"/>
</dbReference>
<comment type="subcellular location">
    <subcellularLocation>
        <location evidence="8">Plastid</location>
        <location evidence="8">Chloroplast</location>
    </subcellularLocation>
    <subcellularLocation>
        <location evidence="8">Plastid</location>
        <location evidence="8">Amyloplast</location>
    </subcellularLocation>
</comment>
<comment type="similarity">
    <text evidence="2 8">Belongs to the glycosyltransferase 1 family. Bacterial/plant glycogen synthase subfamily.</text>
</comment>
<evidence type="ECO:0000256" key="5">
    <source>
        <dbReference type="ARBA" id="ARBA00022676"/>
    </source>
</evidence>
<proteinExistence type="inferred from homology"/>
<evidence type="ECO:0000256" key="4">
    <source>
        <dbReference type="ARBA" id="ARBA00022640"/>
    </source>
</evidence>
<keyword evidence="8" id="KW-0035">Amyloplast</keyword>
<dbReference type="GeneID" id="19015822"/>
<evidence type="ECO:0000256" key="6">
    <source>
        <dbReference type="ARBA" id="ARBA00022679"/>
    </source>
</evidence>
<dbReference type="PANTHER" id="PTHR45825:SF3">
    <property type="entry name" value="GRANULE-BOUND STARCH SYNTHASE 1, CHLOROPLASTIC_AMYLOPLASTIC"/>
    <property type="match status" value="1"/>
</dbReference>
<dbReference type="GO" id="GO:0009501">
    <property type="term" value="C:amyloplast"/>
    <property type="evidence" value="ECO:0007669"/>
    <property type="project" value="UniProtKB-SubCell"/>
</dbReference>
<dbReference type="Gene3D" id="3.40.50.2000">
    <property type="entry name" value="Glycogen Phosphorylase B"/>
    <property type="match status" value="2"/>
</dbReference>
<accession>K8EW01</accession>
<sequence length="592" mass="64333">MFAQQQTQQLVGSARTARVVSSRRRTTTVVSAKKTTTTTKVEKEPLVVPDVAERPMKIVFVSTECAPYSKTGGLGDVVGSLPIELAKRGHKVMSISPRYDQYEGAWDTSVSTTALGETVGFFHEKKKGVDRVFVDHPLFLAKVWGKTGDKLYGKASGADYADNAKRFALFAKAVLDAPTMLPLEYGEDVVFVCNDWHSSLVPVLLKHECKPNGKFVDAKSIMCVHNIAFQGRFWPQPLEELGIPASAADDFFFEDGNAKIYDETNPMKPGEKDEAPTGQIYRKMNWLQAGFKNADKCVTVSVNYAKELVSGPAKGVELNKVLSAIGIEGIVNGMDPTEWNPAKDKFLDFPYDKTTVIEGKACAKQALQAEVGLPIDPEAPLFGYIGRLEEQKGCDIMFEAIPKLIEQVPNAQVVVLGTGKKSMEKTLEQLGETLPATNFAGVCKFSAPTAHFINAGADFLMVPSRFEPCGLIQLHAMSYGTVPIVSTTGGLVDTVKEGVTGYHMGAMDADNLMPEDVDAMVETCVAAAADFGTPAYEKMVKTCIKQDLTWKEPAKKWEALLEELAFGTEESAKKAEVVEPEKLATGIAAVTA</sequence>
<evidence type="ECO:0000313" key="12">
    <source>
        <dbReference type="Proteomes" id="UP000198341"/>
    </source>
</evidence>
<dbReference type="GO" id="GO:0009507">
    <property type="term" value="C:chloroplast"/>
    <property type="evidence" value="ECO:0007669"/>
    <property type="project" value="UniProtKB-SubCell"/>
</dbReference>
<dbReference type="UniPathway" id="UPA00152"/>
<dbReference type="GO" id="GO:0004373">
    <property type="term" value="F:alpha-1,4-glucan glucosyltransferase (UDP-glucose donor) activity"/>
    <property type="evidence" value="ECO:0007669"/>
    <property type="project" value="InterPro"/>
</dbReference>
<evidence type="ECO:0000256" key="7">
    <source>
        <dbReference type="ARBA" id="ARBA00022922"/>
    </source>
</evidence>
<reference evidence="11 12" key="1">
    <citation type="submission" date="2011-10" db="EMBL/GenBank/DDBJ databases">
        <authorList>
            <person name="Genoscope - CEA"/>
        </authorList>
    </citation>
    <scope>NUCLEOTIDE SEQUENCE [LARGE SCALE GENOMIC DNA]</scope>
    <source>
        <strain evidence="11 12">RCC 1105</strain>
    </source>
</reference>
<dbReference type="Pfam" id="PF08323">
    <property type="entry name" value="Glyco_transf_5"/>
    <property type="match status" value="1"/>
</dbReference>
<evidence type="ECO:0000259" key="10">
    <source>
        <dbReference type="Pfam" id="PF08323"/>
    </source>
</evidence>
<dbReference type="NCBIfam" id="TIGR02095">
    <property type="entry name" value="glgA"/>
    <property type="match status" value="1"/>
</dbReference>
<evidence type="ECO:0000313" key="11">
    <source>
        <dbReference type="EMBL" id="CCO16645.1"/>
    </source>
</evidence>
<dbReference type="EC" id="2.4.1.-" evidence="8"/>
<keyword evidence="12" id="KW-1185">Reference proteome</keyword>
<evidence type="ECO:0000256" key="3">
    <source>
        <dbReference type="ARBA" id="ARBA00022528"/>
    </source>
</evidence>
<dbReference type="SUPFAM" id="SSF53756">
    <property type="entry name" value="UDP-Glycosyltransferase/glycogen phosphorylase"/>
    <property type="match status" value="1"/>
</dbReference>
<dbReference type="EMBL" id="FO082274">
    <property type="protein sequence ID" value="CCO16645.1"/>
    <property type="molecule type" value="Genomic_DNA"/>
</dbReference>
<dbReference type="InterPro" id="IPR001296">
    <property type="entry name" value="Glyco_trans_1"/>
</dbReference>
<dbReference type="PANTHER" id="PTHR45825">
    <property type="entry name" value="GRANULE-BOUND STARCH SYNTHASE 1, CHLOROPLASTIC/AMYLOPLASTIC"/>
    <property type="match status" value="1"/>
</dbReference>
<dbReference type="STRING" id="41875.K8EW01"/>
<name>K8EW01_9CHLO</name>
<keyword evidence="4" id="KW-0934">Plastid</keyword>
<keyword evidence="3 8" id="KW-0150">Chloroplast</keyword>
<keyword evidence="7 8" id="KW-0750">Starch biosynthesis</keyword>
<dbReference type="InterPro" id="IPR011835">
    <property type="entry name" value="GS/SS"/>
</dbReference>
<dbReference type="AlphaFoldDB" id="K8EW01"/>
<dbReference type="FunFam" id="3.40.50.2000:FF:000090">
    <property type="entry name" value="Starch synthase, chloroplastic/amyloplastic"/>
    <property type="match status" value="1"/>
</dbReference>